<comment type="similarity">
    <text evidence="3 7 9">Belongs to the elongation factor P family.</text>
</comment>
<evidence type="ECO:0000259" key="10">
    <source>
        <dbReference type="SMART" id="SM00841"/>
    </source>
</evidence>
<sequence length="188" mass="21205">MPLILATQVRAGMIVNFENELCRVISVEHQTPGNLPARVQVKMKRLKDGINRENRFGSSDKVDKASLEQHVLEFLYEDGDNLIFMNNETYEQLEVNKDILGDDMVFLEPNMQVEIEFYEGQAMGATLPPSVVLEILETDPVMKNANATGSYKPAKLNNGITVGVPPYMEAGQKIRVNTVDRTFMERVK</sequence>
<protein>
    <recommendedName>
        <fullName evidence="7 8">Elongation factor P</fullName>
        <shortName evidence="7">EF-P</shortName>
    </recommendedName>
</protein>
<evidence type="ECO:0000256" key="5">
    <source>
        <dbReference type="ARBA" id="ARBA00022768"/>
    </source>
</evidence>
<dbReference type="GO" id="GO:0003746">
    <property type="term" value="F:translation elongation factor activity"/>
    <property type="evidence" value="ECO:0007669"/>
    <property type="project" value="UniProtKB-UniRule"/>
</dbReference>
<dbReference type="InterPro" id="IPR008991">
    <property type="entry name" value="Translation_prot_SH3-like_sf"/>
</dbReference>
<evidence type="ECO:0000256" key="2">
    <source>
        <dbReference type="ARBA" id="ARBA00004815"/>
    </source>
</evidence>
<comment type="function">
    <text evidence="7">Involved in peptide bond synthesis. Stimulates efficient translation and peptide-bond synthesis on native or reconstituted 70S ribosomes in vitro. Probably functions indirectly by altering the affinity of the ribosome for aminoacyl-tRNA, thus increasing their reactivity as acceptors for peptidyl transferase.</text>
</comment>
<comment type="subcellular location">
    <subcellularLocation>
        <location evidence="1 7">Cytoplasm</location>
    </subcellularLocation>
</comment>
<dbReference type="InterPro" id="IPR020599">
    <property type="entry name" value="Transl_elong_fac_P/YeiP"/>
</dbReference>
<dbReference type="PANTHER" id="PTHR30053">
    <property type="entry name" value="ELONGATION FACTOR P"/>
    <property type="match status" value="1"/>
</dbReference>
<evidence type="ECO:0000256" key="6">
    <source>
        <dbReference type="ARBA" id="ARBA00022917"/>
    </source>
</evidence>
<dbReference type="InterPro" id="IPR014722">
    <property type="entry name" value="Rib_uL2_dom2"/>
</dbReference>
<dbReference type="SMART" id="SM00841">
    <property type="entry name" value="Elong-fact-P_C"/>
    <property type="match status" value="1"/>
</dbReference>
<evidence type="ECO:0000256" key="3">
    <source>
        <dbReference type="ARBA" id="ARBA00009479"/>
    </source>
</evidence>
<dbReference type="GO" id="GO:0043043">
    <property type="term" value="P:peptide biosynthetic process"/>
    <property type="evidence" value="ECO:0007669"/>
    <property type="project" value="InterPro"/>
</dbReference>
<gene>
    <name evidence="7 12" type="primary">efp</name>
    <name evidence="12" type="ORF">IPN91_05445</name>
</gene>
<evidence type="ECO:0000313" key="12">
    <source>
        <dbReference type="EMBL" id="MBK8572088.1"/>
    </source>
</evidence>
<dbReference type="Pfam" id="PF08207">
    <property type="entry name" value="EFP_N"/>
    <property type="match status" value="1"/>
</dbReference>
<dbReference type="InterPro" id="IPR001059">
    <property type="entry name" value="Transl_elong_P/YeiP_cen"/>
</dbReference>
<dbReference type="PIRSF" id="PIRSF005901">
    <property type="entry name" value="EF-P"/>
    <property type="match status" value="1"/>
</dbReference>
<keyword evidence="6 7" id="KW-0648">Protein biosynthesis</keyword>
<dbReference type="InterPro" id="IPR013185">
    <property type="entry name" value="Transl_elong_KOW-like"/>
</dbReference>
<proteinExistence type="inferred from homology"/>
<dbReference type="InterPro" id="IPR015365">
    <property type="entry name" value="Elong-fact-P_C"/>
</dbReference>
<evidence type="ECO:0000259" key="11">
    <source>
        <dbReference type="SMART" id="SM01185"/>
    </source>
</evidence>
<keyword evidence="5 7" id="KW-0251">Elongation factor</keyword>
<evidence type="ECO:0000256" key="4">
    <source>
        <dbReference type="ARBA" id="ARBA00022490"/>
    </source>
</evidence>
<feature type="domain" description="Elongation factor P C-terminal" evidence="10">
    <location>
        <begin position="131"/>
        <end position="186"/>
    </location>
</feature>
<dbReference type="EMBL" id="JADKCH010000003">
    <property type="protein sequence ID" value="MBK8572088.1"/>
    <property type="molecule type" value="Genomic_DNA"/>
</dbReference>
<dbReference type="SUPFAM" id="SSF50249">
    <property type="entry name" value="Nucleic acid-binding proteins"/>
    <property type="match status" value="2"/>
</dbReference>
<reference evidence="12 13" key="1">
    <citation type="submission" date="2020-10" db="EMBL/GenBank/DDBJ databases">
        <title>Connecting structure to function with the recovery of over 1000 high-quality activated sludge metagenome-assembled genomes encoding full-length rRNA genes using long-read sequencing.</title>
        <authorList>
            <person name="Singleton C.M."/>
            <person name="Petriglieri F."/>
            <person name="Kristensen J.M."/>
            <person name="Kirkegaard R.H."/>
            <person name="Michaelsen T.Y."/>
            <person name="Andersen M.H."/>
            <person name="Karst S.M."/>
            <person name="Dueholm M.S."/>
            <person name="Nielsen P.H."/>
            <person name="Albertsen M."/>
        </authorList>
    </citation>
    <scope>NUCLEOTIDE SEQUENCE [LARGE SCALE GENOMIC DNA]</scope>
    <source>
        <strain evidence="12">OdNE_18-Q3-R46-58_MAXAC.008</strain>
    </source>
</reference>
<evidence type="ECO:0000256" key="8">
    <source>
        <dbReference type="NCBIfam" id="TIGR00038"/>
    </source>
</evidence>
<dbReference type="Proteomes" id="UP000709959">
    <property type="component" value="Unassembled WGS sequence"/>
</dbReference>
<dbReference type="SUPFAM" id="SSF50104">
    <property type="entry name" value="Translation proteins SH3-like domain"/>
    <property type="match status" value="1"/>
</dbReference>
<dbReference type="HAMAP" id="MF_00141">
    <property type="entry name" value="EF_P"/>
    <property type="match status" value="1"/>
</dbReference>
<dbReference type="InterPro" id="IPR012340">
    <property type="entry name" value="NA-bd_OB-fold"/>
</dbReference>
<dbReference type="NCBIfam" id="NF001810">
    <property type="entry name" value="PRK00529.1"/>
    <property type="match status" value="1"/>
</dbReference>
<dbReference type="AlphaFoldDB" id="A0A936K576"/>
<organism evidence="12 13">
    <name type="scientific">Candidatus Geothrix odensensis</name>
    <dbReference type="NCBI Taxonomy" id="2954440"/>
    <lineage>
        <taxon>Bacteria</taxon>
        <taxon>Pseudomonadati</taxon>
        <taxon>Acidobacteriota</taxon>
        <taxon>Holophagae</taxon>
        <taxon>Holophagales</taxon>
        <taxon>Holophagaceae</taxon>
        <taxon>Geothrix</taxon>
    </lineage>
</organism>
<dbReference type="Gene3D" id="2.30.30.30">
    <property type="match status" value="1"/>
</dbReference>
<evidence type="ECO:0000313" key="13">
    <source>
        <dbReference type="Proteomes" id="UP000709959"/>
    </source>
</evidence>
<dbReference type="Pfam" id="PF01132">
    <property type="entry name" value="EFP"/>
    <property type="match status" value="1"/>
</dbReference>
<feature type="domain" description="Translation elongation factor P/YeiP central" evidence="11">
    <location>
        <begin position="69"/>
        <end position="123"/>
    </location>
</feature>
<dbReference type="NCBIfam" id="TIGR00038">
    <property type="entry name" value="efp"/>
    <property type="match status" value="1"/>
</dbReference>
<dbReference type="FunFam" id="2.40.50.140:FF:000009">
    <property type="entry name" value="Elongation factor P"/>
    <property type="match status" value="1"/>
</dbReference>
<dbReference type="CDD" id="cd04470">
    <property type="entry name" value="S1_EF-P_repeat_1"/>
    <property type="match status" value="1"/>
</dbReference>
<dbReference type="Pfam" id="PF09285">
    <property type="entry name" value="Elong-fact-P_C"/>
    <property type="match status" value="1"/>
</dbReference>
<dbReference type="Gene3D" id="2.40.50.140">
    <property type="entry name" value="Nucleic acid-binding proteins"/>
    <property type="match status" value="2"/>
</dbReference>
<comment type="caution">
    <text evidence="12">The sequence shown here is derived from an EMBL/GenBank/DDBJ whole genome shotgun (WGS) entry which is preliminary data.</text>
</comment>
<dbReference type="FunFam" id="2.40.50.140:FF:000004">
    <property type="entry name" value="Elongation factor P"/>
    <property type="match status" value="1"/>
</dbReference>
<comment type="pathway">
    <text evidence="2 7">Protein biosynthesis; polypeptide chain elongation.</text>
</comment>
<dbReference type="InterPro" id="IPR011768">
    <property type="entry name" value="Transl_elongation_fac_P"/>
</dbReference>
<name>A0A936K576_9BACT</name>
<dbReference type="SMART" id="SM01185">
    <property type="entry name" value="EFP"/>
    <property type="match status" value="1"/>
</dbReference>
<evidence type="ECO:0000256" key="1">
    <source>
        <dbReference type="ARBA" id="ARBA00004496"/>
    </source>
</evidence>
<evidence type="ECO:0000256" key="9">
    <source>
        <dbReference type="RuleBase" id="RU004389"/>
    </source>
</evidence>
<keyword evidence="4 7" id="KW-0963">Cytoplasm</keyword>
<dbReference type="GO" id="GO:0005829">
    <property type="term" value="C:cytosol"/>
    <property type="evidence" value="ECO:0007669"/>
    <property type="project" value="UniProtKB-ARBA"/>
</dbReference>
<accession>A0A936K576</accession>
<evidence type="ECO:0000256" key="7">
    <source>
        <dbReference type="HAMAP-Rule" id="MF_00141"/>
    </source>
</evidence>
<dbReference type="PANTHER" id="PTHR30053:SF14">
    <property type="entry name" value="TRANSLATION ELONGATION FACTOR KOW-LIKE DOMAIN-CONTAINING PROTEIN"/>
    <property type="match status" value="1"/>
</dbReference>
<dbReference type="CDD" id="cd05794">
    <property type="entry name" value="S1_EF-P_repeat_2"/>
    <property type="match status" value="1"/>
</dbReference>